<name>A0ABD0MXM6_CIRMR</name>
<sequence length="317" mass="33992">QVTADLPESSQVTADLQGWPLQRHFQKQTEAIKLILPRCESTKPPAARPLSAHHRERPPAASTSAPPPPPLKETTPQQGVAQPAPQALATKNTRKDGRDCSSGDSDICAPTPGGGPGGCTIAGASDLRVSGTHLFTKREIFSVSGSFTLGSSFERHSASSDSDLEHAFATIVGSGPEGRCCIKQFDSSSGRFASYAELPSPPQLPHRRYVTRSVDPTSTQIGGVINASQPITLLDPDGYAIQFTRRPPRYRGVLLTSVHSDTDAFVLHEEIVVLLAKDAIKPFPPDKTKSGFCSPYFIVPKKSGGLQPILDLRVLNR</sequence>
<protein>
    <submittedName>
        <fullName evidence="2">Uncharacterized protein</fullName>
    </submittedName>
</protein>
<feature type="compositionally biased region" description="Low complexity" evidence="1">
    <location>
        <begin position="76"/>
        <end position="89"/>
    </location>
</feature>
<proteinExistence type="predicted"/>
<dbReference type="EMBL" id="JAMKFB020000025">
    <property type="protein sequence ID" value="KAL0154739.1"/>
    <property type="molecule type" value="Genomic_DNA"/>
</dbReference>
<feature type="non-terminal residue" evidence="2">
    <location>
        <position position="1"/>
    </location>
</feature>
<keyword evidence="3" id="KW-1185">Reference proteome</keyword>
<dbReference type="Proteomes" id="UP001529510">
    <property type="component" value="Unassembled WGS sequence"/>
</dbReference>
<feature type="non-terminal residue" evidence="2">
    <location>
        <position position="317"/>
    </location>
</feature>
<comment type="caution">
    <text evidence="2">The sequence shown here is derived from an EMBL/GenBank/DDBJ whole genome shotgun (WGS) entry which is preliminary data.</text>
</comment>
<dbReference type="AlphaFoldDB" id="A0ABD0MXM6"/>
<organism evidence="2 3">
    <name type="scientific">Cirrhinus mrigala</name>
    <name type="common">Mrigala</name>
    <dbReference type="NCBI Taxonomy" id="683832"/>
    <lineage>
        <taxon>Eukaryota</taxon>
        <taxon>Metazoa</taxon>
        <taxon>Chordata</taxon>
        <taxon>Craniata</taxon>
        <taxon>Vertebrata</taxon>
        <taxon>Euteleostomi</taxon>
        <taxon>Actinopterygii</taxon>
        <taxon>Neopterygii</taxon>
        <taxon>Teleostei</taxon>
        <taxon>Ostariophysi</taxon>
        <taxon>Cypriniformes</taxon>
        <taxon>Cyprinidae</taxon>
        <taxon>Labeoninae</taxon>
        <taxon>Labeonini</taxon>
        <taxon>Cirrhinus</taxon>
    </lineage>
</organism>
<evidence type="ECO:0000313" key="3">
    <source>
        <dbReference type="Proteomes" id="UP001529510"/>
    </source>
</evidence>
<feature type="region of interest" description="Disordered" evidence="1">
    <location>
        <begin position="36"/>
        <end position="111"/>
    </location>
</feature>
<gene>
    <name evidence="2" type="ORF">M9458_049002</name>
</gene>
<reference evidence="2 3" key="1">
    <citation type="submission" date="2024-05" db="EMBL/GenBank/DDBJ databases">
        <title>Genome sequencing and assembly of Indian major carp, Cirrhinus mrigala (Hamilton, 1822).</title>
        <authorList>
            <person name="Mohindra V."/>
            <person name="Chowdhury L.M."/>
            <person name="Lal K."/>
            <person name="Jena J.K."/>
        </authorList>
    </citation>
    <scope>NUCLEOTIDE SEQUENCE [LARGE SCALE GENOMIC DNA]</scope>
    <source>
        <strain evidence="2">CM1030</strain>
        <tissue evidence="2">Blood</tissue>
    </source>
</reference>
<accession>A0ABD0MXM6</accession>
<evidence type="ECO:0000313" key="2">
    <source>
        <dbReference type="EMBL" id="KAL0154739.1"/>
    </source>
</evidence>
<evidence type="ECO:0000256" key="1">
    <source>
        <dbReference type="SAM" id="MobiDB-lite"/>
    </source>
</evidence>